<keyword evidence="1" id="KW-0812">Transmembrane</keyword>
<feature type="transmembrane region" description="Helical" evidence="1">
    <location>
        <begin position="516"/>
        <end position="536"/>
    </location>
</feature>
<gene>
    <name evidence="3" type="ORF">HD600_000952</name>
</gene>
<evidence type="ECO:0000313" key="3">
    <source>
        <dbReference type="EMBL" id="MBB5742455.1"/>
    </source>
</evidence>
<dbReference type="InterPro" id="IPR003594">
    <property type="entry name" value="HATPase_dom"/>
</dbReference>
<dbReference type="Gene3D" id="3.30.565.10">
    <property type="entry name" value="Histidine kinase-like ATPase, C-terminal domain"/>
    <property type="match status" value="1"/>
</dbReference>
<feature type="transmembrane region" description="Helical" evidence="1">
    <location>
        <begin position="73"/>
        <end position="95"/>
    </location>
</feature>
<feature type="domain" description="Histidine kinase/HSP90-like ATPase" evidence="2">
    <location>
        <begin position="305"/>
        <end position="385"/>
    </location>
</feature>
<evidence type="ECO:0000259" key="2">
    <source>
        <dbReference type="Pfam" id="PF02518"/>
    </source>
</evidence>
<dbReference type="RefSeq" id="WP_184281893.1">
    <property type="nucleotide sequence ID" value="NZ_BAAAPG010000001.1"/>
</dbReference>
<dbReference type="AlphaFoldDB" id="A0A7W9CBA5"/>
<keyword evidence="1" id="KW-0472">Membrane</keyword>
<keyword evidence="4" id="KW-1185">Reference proteome</keyword>
<organism evidence="3 4">
    <name type="scientific">Microbacterium ginsengiterrae</name>
    <dbReference type="NCBI Taxonomy" id="546115"/>
    <lineage>
        <taxon>Bacteria</taxon>
        <taxon>Bacillati</taxon>
        <taxon>Actinomycetota</taxon>
        <taxon>Actinomycetes</taxon>
        <taxon>Micrococcales</taxon>
        <taxon>Microbacteriaceae</taxon>
        <taxon>Microbacterium</taxon>
    </lineage>
</organism>
<accession>A0A7W9CBA5</accession>
<dbReference type="CDD" id="cd16917">
    <property type="entry name" value="HATPase_UhpB-NarQ-NarX-like"/>
    <property type="match status" value="1"/>
</dbReference>
<comment type="caution">
    <text evidence="3">The sequence shown here is derived from an EMBL/GenBank/DDBJ whole genome shotgun (WGS) entry which is preliminary data.</text>
</comment>
<feature type="transmembrane region" description="Helical" evidence="1">
    <location>
        <begin position="12"/>
        <end position="35"/>
    </location>
</feature>
<feature type="transmembrane region" description="Helical" evidence="1">
    <location>
        <begin position="435"/>
        <end position="451"/>
    </location>
</feature>
<proteinExistence type="predicted"/>
<dbReference type="EMBL" id="JACHMU010000001">
    <property type="protein sequence ID" value="MBB5742455.1"/>
    <property type="molecule type" value="Genomic_DNA"/>
</dbReference>
<feature type="transmembrane region" description="Helical" evidence="1">
    <location>
        <begin position="542"/>
        <end position="563"/>
    </location>
</feature>
<feature type="transmembrane region" description="Helical" evidence="1">
    <location>
        <begin position="409"/>
        <end position="429"/>
    </location>
</feature>
<feature type="transmembrane region" description="Helical" evidence="1">
    <location>
        <begin position="47"/>
        <end position="66"/>
    </location>
</feature>
<dbReference type="Proteomes" id="UP000517712">
    <property type="component" value="Unassembled WGS sequence"/>
</dbReference>
<feature type="transmembrane region" description="Helical" evidence="1">
    <location>
        <begin position="107"/>
        <end position="124"/>
    </location>
</feature>
<dbReference type="InterPro" id="IPR036890">
    <property type="entry name" value="HATPase_C_sf"/>
</dbReference>
<evidence type="ECO:0000313" key="4">
    <source>
        <dbReference type="Proteomes" id="UP000517712"/>
    </source>
</evidence>
<name>A0A7W9CBA5_9MICO</name>
<dbReference type="SUPFAM" id="SSF55874">
    <property type="entry name" value="ATPase domain of HSP90 chaperone/DNA topoisomerase II/histidine kinase"/>
    <property type="match status" value="1"/>
</dbReference>
<protein>
    <submittedName>
        <fullName evidence="3">Signal transduction histidine kinase</fullName>
    </submittedName>
</protein>
<sequence>MSRDLHDNHELLAARLLTGGNGVLAASAALGVVTVVVQPRAAAHPEVFQYALLGVYGLFVVAALLAPWSGRRVVAVLNGIVAVGYLALVALAWPAFAITGTPPAGQLLWLLTVIALPVLAAVIAWGQAGGWIMLGALAVTVPLLRLAMDDTSANAIANDVQACATAFLLCALAGTTLARAQRADLAARAARDAGVREAEVAARREVESRAQALVHDEVMATLGFAARATPQMLPVLASQARHAREALRSLSAEPSAPMSVDMLRDTLRTLAHSHGAQFDDRTVASGLPTPDVPAEVAGAVIGAAQQALVNTQRHAPGSTSAVVLRSDRDAVVVEVTDDGPGFDADAVPPGRLGIAVSIVARMQAVGGRALVHTGTGRGVTVELRWGAAPVPRTHGRADAALLQDREMRLSGALLAGGPVLLALFSLVWMDQPAPALTAGAALAAAFILVGHRAGRARAGAVIATAVLCLIAVGAMLFTGGVVPSSAPGPTYAGMWPLVGAAVVLGMLCLRGRPGAAAVILVPVIVIGTLSVAPGPFDEVRAAVVRSILIVVAAATLAVSIRVLDRRVARDRALALRASSERAWLAEVTARARDKVLRWDETVGPVLARIAAGHELTDDEKRHCAALEGALRDGYRAGRLDAPAVAAAAARARRRGVDVVLIDDVPDRAIGAADLDGLHRWLVGELDSADGAFIARILPAGRPVIATAASAVGSTDFGG</sequence>
<dbReference type="GO" id="GO:0016301">
    <property type="term" value="F:kinase activity"/>
    <property type="evidence" value="ECO:0007669"/>
    <property type="project" value="UniProtKB-KW"/>
</dbReference>
<keyword evidence="3" id="KW-0808">Transferase</keyword>
<keyword evidence="3" id="KW-0418">Kinase</keyword>
<feature type="transmembrane region" description="Helical" evidence="1">
    <location>
        <begin position="490"/>
        <end position="509"/>
    </location>
</feature>
<reference evidence="3 4" key="1">
    <citation type="submission" date="2020-08" db="EMBL/GenBank/DDBJ databases">
        <title>Sequencing the genomes of 1000 actinobacteria strains.</title>
        <authorList>
            <person name="Klenk H.-P."/>
        </authorList>
    </citation>
    <scope>NUCLEOTIDE SEQUENCE [LARGE SCALE GENOMIC DNA]</scope>
    <source>
        <strain evidence="3 4">DSM 24823</strain>
    </source>
</reference>
<evidence type="ECO:0000256" key="1">
    <source>
        <dbReference type="SAM" id="Phobius"/>
    </source>
</evidence>
<dbReference type="Pfam" id="PF02518">
    <property type="entry name" value="HATPase_c"/>
    <property type="match status" value="1"/>
</dbReference>
<keyword evidence="1" id="KW-1133">Transmembrane helix</keyword>
<feature type="transmembrane region" description="Helical" evidence="1">
    <location>
        <begin position="458"/>
        <end position="478"/>
    </location>
</feature>